<keyword evidence="4" id="KW-1185">Reference proteome</keyword>
<reference evidence="3" key="1">
    <citation type="submission" date="2023-02" db="EMBL/GenBank/DDBJ databases">
        <title>Nocardiopsis ansamitocini NBRC 112285.</title>
        <authorList>
            <person name="Ichikawa N."/>
            <person name="Sato H."/>
            <person name="Tonouchi N."/>
        </authorList>
    </citation>
    <scope>NUCLEOTIDE SEQUENCE</scope>
    <source>
        <strain evidence="3">NBRC 112285</strain>
    </source>
</reference>
<dbReference type="Proteomes" id="UP001165092">
    <property type="component" value="Unassembled WGS sequence"/>
</dbReference>
<dbReference type="Pfam" id="PF03413">
    <property type="entry name" value="PepSY"/>
    <property type="match status" value="1"/>
</dbReference>
<evidence type="ECO:0000256" key="1">
    <source>
        <dbReference type="SAM" id="Phobius"/>
    </source>
</evidence>
<protein>
    <submittedName>
        <fullName evidence="3">Peptidase</fullName>
    </submittedName>
</protein>
<comment type="caution">
    <text evidence="3">The sequence shown here is derived from an EMBL/GenBank/DDBJ whole genome shotgun (WGS) entry which is preliminary data.</text>
</comment>
<accession>A0A9W6UIQ8</accession>
<dbReference type="Pfam" id="PF03929">
    <property type="entry name" value="PepSY_TM"/>
    <property type="match status" value="1"/>
</dbReference>
<sequence length="434" mass="47098">MRPLVLRLHFYAGVLVAPFIFVAALSGLLYVWTPQLEEVVHRHELYVPVGDERLPLREQVAAAEEALPAGTLRAVRPGEGPSDTTRVLFDLDGLGESHRQAVFVDPYTGEVRGSLVSYGSSGALPVRTWIDLLHRNLHMGDVGRVYSELAASWMWLIAAGGAALWVARRRRRKRVRGVLLPEPTARGLRRTLSFHGAIGVWALAGLFFLSATGLTWSQFAGENVAGIRAALAWETPSVTAEVPAGSDGPIGVDVGVDRVLESARAFDVDGRVEVVYPVADGATYTVSELDKRWPTSADAVAVDPGTGAVVDEVRFSDYPLMAKFSRWGIDAHMGLLFGVANQVVLTALMLGLLTVMVLGYRMWWQRRPTGRGPALGRAPGRGTWKALPWWLKAIVAVAAVAVGWLMPVLGVSLVLFLVVDALLGRLRFGTVKTD</sequence>
<dbReference type="AlphaFoldDB" id="A0A9W6UIQ8"/>
<keyword evidence="1" id="KW-0472">Membrane</keyword>
<feature type="transmembrane region" description="Helical" evidence="1">
    <location>
        <begin position="196"/>
        <end position="216"/>
    </location>
</feature>
<name>A0A9W6UIQ8_9ACTN</name>
<evidence type="ECO:0000259" key="2">
    <source>
        <dbReference type="Pfam" id="PF03413"/>
    </source>
</evidence>
<dbReference type="InterPro" id="IPR025711">
    <property type="entry name" value="PepSY"/>
</dbReference>
<dbReference type="PANTHER" id="PTHR34219:SF1">
    <property type="entry name" value="PEPSY DOMAIN-CONTAINING PROTEIN"/>
    <property type="match status" value="1"/>
</dbReference>
<dbReference type="PANTHER" id="PTHR34219">
    <property type="entry name" value="IRON-REGULATED INNER MEMBRANE PROTEIN-RELATED"/>
    <property type="match status" value="1"/>
</dbReference>
<keyword evidence="1" id="KW-0812">Transmembrane</keyword>
<proteinExistence type="predicted"/>
<evidence type="ECO:0000313" key="3">
    <source>
        <dbReference type="EMBL" id="GLU50176.1"/>
    </source>
</evidence>
<feature type="transmembrane region" description="Helical" evidence="1">
    <location>
        <begin position="389"/>
        <end position="419"/>
    </location>
</feature>
<keyword evidence="1" id="KW-1133">Transmembrane helix</keyword>
<feature type="transmembrane region" description="Helical" evidence="1">
    <location>
        <begin position="335"/>
        <end position="358"/>
    </location>
</feature>
<feature type="transmembrane region" description="Helical" evidence="1">
    <location>
        <begin position="149"/>
        <end position="167"/>
    </location>
</feature>
<gene>
    <name evidence="3" type="ORF">Nans01_45270</name>
</gene>
<feature type="transmembrane region" description="Helical" evidence="1">
    <location>
        <begin position="12"/>
        <end position="32"/>
    </location>
</feature>
<dbReference type="InterPro" id="IPR005625">
    <property type="entry name" value="PepSY-ass_TM"/>
</dbReference>
<dbReference type="EMBL" id="BSQG01000012">
    <property type="protein sequence ID" value="GLU50176.1"/>
    <property type="molecule type" value="Genomic_DNA"/>
</dbReference>
<organism evidence="3 4">
    <name type="scientific">Nocardiopsis ansamitocini</name>
    <dbReference type="NCBI Taxonomy" id="1670832"/>
    <lineage>
        <taxon>Bacteria</taxon>
        <taxon>Bacillati</taxon>
        <taxon>Actinomycetota</taxon>
        <taxon>Actinomycetes</taxon>
        <taxon>Streptosporangiales</taxon>
        <taxon>Nocardiopsidaceae</taxon>
        <taxon>Nocardiopsis</taxon>
    </lineage>
</organism>
<feature type="domain" description="PepSY" evidence="2">
    <location>
        <begin position="55"/>
        <end position="114"/>
    </location>
</feature>
<evidence type="ECO:0000313" key="4">
    <source>
        <dbReference type="Proteomes" id="UP001165092"/>
    </source>
</evidence>